<dbReference type="Pfam" id="PF06835">
    <property type="entry name" value="LptC"/>
    <property type="match status" value="1"/>
</dbReference>
<gene>
    <name evidence="2" type="ORF">ROSMUCSMR3_02268</name>
</gene>
<dbReference type="EMBL" id="CP020474">
    <property type="protein sequence ID" value="ARE83739.1"/>
    <property type="molecule type" value="Genomic_DNA"/>
</dbReference>
<dbReference type="Gene3D" id="2.60.450.10">
    <property type="entry name" value="Lipopolysaccharide (LPS) transport protein A like domain"/>
    <property type="match status" value="1"/>
</dbReference>
<dbReference type="InterPro" id="IPR010664">
    <property type="entry name" value="LipoPS_assembly_LptC-rel"/>
</dbReference>
<dbReference type="AlphaFoldDB" id="A0A1V0RPN0"/>
<evidence type="ECO:0000313" key="2">
    <source>
        <dbReference type="EMBL" id="ARE83739.1"/>
    </source>
</evidence>
<evidence type="ECO:0000256" key="1">
    <source>
        <dbReference type="SAM" id="Phobius"/>
    </source>
</evidence>
<keyword evidence="3" id="KW-1185">Reference proteome</keyword>
<name>A0A1V0RPN0_9RHOB</name>
<dbReference type="OrthoDB" id="7871110at2"/>
<keyword evidence="1" id="KW-1133">Transmembrane helix</keyword>
<protein>
    <submittedName>
        <fullName evidence="2">LptC_YrbK: LPS export ABC transporter periplasmic protein LptC</fullName>
    </submittedName>
</protein>
<organism evidence="2 3">
    <name type="scientific">Roseovarius mucosus</name>
    <dbReference type="NCBI Taxonomy" id="215743"/>
    <lineage>
        <taxon>Bacteria</taxon>
        <taxon>Pseudomonadati</taxon>
        <taxon>Pseudomonadota</taxon>
        <taxon>Alphaproteobacteria</taxon>
        <taxon>Rhodobacterales</taxon>
        <taxon>Roseobacteraceae</taxon>
        <taxon>Roseovarius</taxon>
    </lineage>
</organism>
<dbReference type="RefSeq" id="WP_081507368.1">
    <property type="nucleotide sequence ID" value="NZ_CP020474.1"/>
</dbReference>
<dbReference type="KEGG" id="rmm:ROSMUCSMR3_02268"/>
<sequence length="204" mass="21975">MARAQNTYSRIVAWIKIILPLSALGLLSTLFLFSRTVDPTLSVPSSQIDLEQRAQDLGATNPRFAGVTQEGDEIRFAAEFARPNRETPENLIADGVTAQLRLNAGTVIDITAGQADMQQGQMTASLMGQVHITTSTGYVIDTERLNSRLDEVYAETPGQVTATGPIGALTAGRMLLHNNAESGEPELLFTEGVKLIYQPGETGE</sequence>
<keyword evidence="1" id="KW-0812">Transmembrane</keyword>
<accession>A0A1V0RPN0</accession>
<dbReference type="Proteomes" id="UP000192273">
    <property type="component" value="Chromosome"/>
</dbReference>
<keyword evidence="1" id="KW-0472">Membrane</keyword>
<feature type="transmembrane region" description="Helical" evidence="1">
    <location>
        <begin position="12"/>
        <end position="33"/>
    </location>
</feature>
<evidence type="ECO:0000313" key="3">
    <source>
        <dbReference type="Proteomes" id="UP000192273"/>
    </source>
</evidence>
<proteinExistence type="predicted"/>
<reference evidence="2 3" key="1">
    <citation type="submission" date="2017-03" db="EMBL/GenBank/DDBJ databases">
        <title>Genome Sequence of Roseovarius mucosus strain SMR3 Isolated from a culture of the Diatom Skeletonema marinoi.</title>
        <authorList>
            <person name="Topel M."/>
            <person name="Pinder M."/>
            <person name="Johansson O.N."/>
            <person name="Kourtchenko O."/>
            <person name="Godhe A."/>
            <person name="Clarke A.K."/>
        </authorList>
    </citation>
    <scope>NUCLEOTIDE SEQUENCE [LARGE SCALE GENOMIC DNA]</scope>
    <source>
        <strain evidence="2 3">SMR3</strain>
    </source>
</reference>